<dbReference type="InterPro" id="IPR003439">
    <property type="entry name" value="ABC_transporter-like_ATP-bd"/>
</dbReference>
<dbReference type="PANTHER" id="PTHR43394:SF1">
    <property type="entry name" value="ATP-BINDING CASSETTE SUB-FAMILY B MEMBER 10, MITOCHONDRIAL"/>
    <property type="match status" value="1"/>
</dbReference>
<feature type="transmembrane region" description="Helical" evidence="7">
    <location>
        <begin position="255"/>
        <end position="277"/>
    </location>
</feature>
<comment type="subcellular location">
    <subcellularLocation>
        <location evidence="1">Cell membrane</location>
        <topology evidence="1">Multi-pass membrane protein</topology>
    </subcellularLocation>
</comment>
<dbReference type="SUPFAM" id="SSF90123">
    <property type="entry name" value="ABC transporter transmembrane region"/>
    <property type="match status" value="1"/>
</dbReference>
<feature type="transmembrane region" description="Helical" evidence="7">
    <location>
        <begin position="72"/>
        <end position="98"/>
    </location>
</feature>
<evidence type="ECO:0000259" key="8">
    <source>
        <dbReference type="PROSITE" id="PS50893"/>
    </source>
</evidence>
<feature type="domain" description="ABC transporter" evidence="8">
    <location>
        <begin position="346"/>
        <end position="583"/>
    </location>
</feature>
<protein>
    <submittedName>
        <fullName evidence="10">ABC transporter ATP-binding protein</fullName>
    </submittedName>
</protein>
<feature type="transmembrane region" description="Helical" evidence="7">
    <location>
        <begin position="27"/>
        <end position="52"/>
    </location>
</feature>
<comment type="caution">
    <text evidence="10">The sequence shown here is derived from an EMBL/GenBank/DDBJ whole genome shotgun (WGS) entry which is preliminary data.</text>
</comment>
<dbReference type="PROSITE" id="PS50929">
    <property type="entry name" value="ABC_TM1F"/>
    <property type="match status" value="1"/>
</dbReference>
<evidence type="ECO:0000256" key="7">
    <source>
        <dbReference type="SAM" id="Phobius"/>
    </source>
</evidence>
<evidence type="ECO:0000256" key="3">
    <source>
        <dbReference type="ARBA" id="ARBA00022741"/>
    </source>
</evidence>
<accession>A0ABV5ZNF8</accession>
<dbReference type="InterPro" id="IPR027417">
    <property type="entry name" value="P-loop_NTPase"/>
</dbReference>
<dbReference type="Gene3D" id="3.40.50.300">
    <property type="entry name" value="P-loop containing nucleotide triphosphate hydrolases"/>
    <property type="match status" value="1"/>
</dbReference>
<name>A0ABV5ZNF8_9BACT</name>
<keyword evidence="5 7" id="KW-1133">Transmembrane helix</keyword>
<evidence type="ECO:0000256" key="5">
    <source>
        <dbReference type="ARBA" id="ARBA00022989"/>
    </source>
</evidence>
<evidence type="ECO:0000256" key="2">
    <source>
        <dbReference type="ARBA" id="ARBA00022692"/>
    </source>
</evidence>
<gene>
    <name evidence="10" type="ORF">ACFFK8_08275</name>
</gene>
<dbReference type="CDD" id="cd07346">
    <property type="entry name" value="ABC_6TM_exporters"/>
    <property type="match status" value="1"/>
</dbReference>
<dbReference type="PROSITE" id="PS00211">
    <property type="entry name" value="ABC_TRANSPORTER_1"/>
    <property type="match status" value="1"/>
</dbReference>
<feature type="transmembrane region" description="Helical" evidence="7">
    <location>
        <begin position="289"/>
        <end position="308"/>
    </location>
</feature>
<dbReference type="GO" id="GO:0005524">
    <property type="term" value="F:ATP binding"/>
    <property type="evidence" value="ECO:0007669"/>
    <property type="project" value="UniProtKB-KW"/>
</dbReference>
<dbReference type="InterPro" id="IPR036640">
    <property type="entry name" value="ABC1_TM_sf"/>
</dbReference>
<feature type="transmembrane region" description="Helical" evidence="7">
    <location>
        <begin position="170"/>
        <end position="189"/>
    </location>
</feature>
<proteinExistence type="predicted"/>
<keyword evidence="11" id="KW-1185">Reference proteome</keyword>
<dbReference type="EMBL" id="JBHLZF010000002">
    <property type="protein sequence ID" value="MFB9897786.1"/>
    <property type="molecule type" value="Genomic_DNA"/>
</dbReference>
<sequence length="593" mass="65078">MNRSDNNKVKKPSALRTLMGYAGPLRWLLVGSWVLSATSALMGLAPLVYIWQILHDVLDGRMAHVAHYGWVAVGWAVAAMAVYVGALMCSHVAAFRVATNIRRRLLRHIVRLPLGFMDGMGSGRLRKTVNEASAATETYLAHRLPDMAGSYATPAGMLVLLFWFDWHMGLLCMATVALAFAILFAFMIGPSLRQTMTEYQNALDRMSNEAVEYVRGIPVVKTFGQTVFSFKRFKQTIDDYSCWVIGYTRSVRTPMIFYTTISNGVFAVLVGYALWAAAEAATHAFLLNLVYYVIVSPVLTLMLTRIMFQSEDLMLVEDALHRIGEVMAMEPLPETASPRQPRDHGIVLADVSFAYLSARGRSAAVSHVSLEVKAGEHVAFVGPSGGGKTTLASLVARFWDADSGVVSVGGVDVKQIAKHTMMDTVSFVFQDSCLLKTSILENVRLGRPAATRAEVEAALEAAQCGDIVARLPRGIDTVIGSRGTYLSGGEQQRVAIARAMLRNTPILILDEATAFADPDNEERVLRAFDVLGRGKTVLMIAHRLSTVVRADRIFVLSNGSVAEQGTHAELLAQGGLYASMWKQYNETLNYQRR</sequence>
<evidence type="ECO:0000256" key="1">
    <source>
        <dbReference type="ARBA" id="ARBA00004651"/>
    </source>
</evidence>
<organism evidence="10 11">
    <name type="scientific">Hallella seregens ATCC 51272</name>
    <dbReference type="NCBI Taxonomy" id="1336250"/>
    <lineage>
        <taxon>Bacteria</taxon>
        <taxon>Pseudomonadati</taxon>
        <taxon>Bacteroidota</taxon>
        <taxon>Bacteroidia</taxon>
        <taxon>Bacteroidales</taxon>
        <taxon>Prevotellaceae</taxon>
        <taxon>Hallella</taxon>
    </lineage>
</organism>
<dbReference type="RefSeq" id="WP_044248327.1">
    <property type="nucleotide sequence ID" value="NZ_JADU01000001.1"/>
</dbReference>
<dbReference type="Gene3D" id="1.20.1560.10">
    <property type="entry name" value="ABC transporter type 1, transmembrane domain"/>
    <property type="match status" value="1"/>
</dbReference>
<evidence type="ECO:0000313" key="11">
    <source>
        <dbReference type="Proteomes" id="UP001589688"/>
    </source>
</evidence>
<keyword evidence="3" id="KW-0547">Nucleotide-binding</keyword>
<dbReference type="Proteomes" id="UP001589688">
    <property type="component" value="Unassembled WGS sequence"/>
</dbReference>
<dbReference type="Pfam" id="PF00664">
    <property type="entry name" value="ABC_membrane"/>
    <property type="match status" value="1"/>
</dbReference>
<evidence type="ECO:0000256" key="4">
    <source>
        <dbReference type="ARBA" id="ARBA00022840"/>
    </source>
</evidence>
<keyword evidence="6 7" id="KW-0472">Membrane</keyword>
<dbReference type="SUPFAM" id="SSF52540">
    <property type="entry name" value="P-loop containing nucleoside triphosphate hydrolases"/>
    <property type="match status" value="1"/>
</dbReference>
<dbReference type="InterPro" id="IPR039421">
    <property type="entry name" value="Type_1_exporter"/>
</dbReference>
<feature type="domain" description="ABC transmembrane type-1" evidence="9">
    <location>
        <begin position="34"/>
        <end position="315"/>
    </location>
</feature>
<dbReference type="SMART" id="SM00382">
    <property type="entry name" value="AAA"/>
    <property type="match status" value="1"/>
</dbReference>
<evidence type="ECO:0000256" key="6">
    <source>
        <dbReference type="ARBA" id="ARBA00023136"/>
    </source>
</evidence>
<keyword evidence="4 10" id="KW-0067">ATP-binding</keyword>
<dbReference type="InterPro" id="IPR017871">
    <property type="entry name" value="ABC_transporter-like_CS"/>
</dbReference>
<reference evidence="10 11" key="1">
    <citation type="submission" date="2024-09" db="EMBL/GenBank/DDBJ databases">
        <authorList>
            <person name="Sun Q."/>
            <person name="Mori K."/>
        </authorList>
    </citation>
    <scope>NUCLEOTIDE SEQUENCE [LARGE SCALE GENOMIC DNA]</scope>
    <source>
        <strain evidence="10 11">ATCC 51272</strain>
    </source>
</reference>
<dbReference type="InterPro" id="IPR003593">
    <property type="entry name" value="AAA+_ATPase"/>
</dbReference>
<dbReference type="PROSITE" id="PS50893">
    <property type="entry name" value="ABC_TRANSPORTER_2"/>
    <property type="match status" value="1"/>
</dbReference>
<keyword evidence="2 7" id="KW-0812">Transmembrane</keyword>
<dbReference type="Pfam" id="PF00005">
    <property type="entry name" value="ABC_tran"/>
    <property type="match status" value="1"/>
</dbReference>
<dbReference type="InterPro" id="IPR011527">
    <property type="entry name" value="ABC1_TM_dom"/>
</dbReference>
<evidence type="ECO:0000259" key="9">
    <source>
        <dbReference type="PROSITE" id="PS50929"/>
    </source>
</evidence>
<dbReference type="PANTHER" id="PTHR43394">
    <property type="entry name" value="ATP-DEPENDENT PERMEASE MDL1, MITOCHONDRIAL"/>
    <property type="match status" value="1"/>
</dbReference>
<evidence type="ECO:0000313" key="10">
    <source>
        <dbReference type="EMBL" id="MFB9897786.1"/>
    </source>
</evidence>